<evidence type="ECO:0000313" key="2">
    <source>
        <dbReference type="Proteomes" id="UP000814140"/>
    </source>
</evidence>
<dbReference type="EMBL" id="MU277227">
    <property type="protein sequence ID" value="KAI0059392.1"/>
    <property type="molecule type" value="Genomic_DNA"/>
</dbReference>
<protein>
    <submittedName>
        <fullName evidence="1">Uncharacterized protein</fullName>
    </submittedName>
</protein>
<proteinExistence type="predicted"/>
<gene>
    <name evidence="1" type="ORF">BV25DRAFT_1918620</name>
</gene>
<comment type="caution">
    <text evidence="1">The sequence shown here is derived from an EMBL/GenBank/DDBJ whole genome shotgun (WGS) entry which is preliminary data.</text>
</comment>
<sequence>MARGKDGFFVVVKGRQTGIFEGWLQTSPLVNKFSGNEYKSYNTLEEAQEAWDRAMRKQDPNAIEDEDGDIADVLSAFNNVHIATAPSPQYAGLASSSSPAVPVASRRTTAFAANSVSPSPSRASRSPASAYPASPSPSRAPRSPAAAYPASPSQPAAATASGASRSSARQAYTSGASSSGRSLSLQPVASGSNVAPPLTREDIDSAPDGDLWYAVVRGHEEGVFPGPLTNIREKIINFDNTFFRGFQSIEDAGEWFVEHFAD</sequence>
<accession>A0ACB8ST54</accession>
<reference evidence="1" key="2">
    <citation type="journal article" date="2022" name="New Phytol.">
        <title>Evolutionary transition to the ectomycorrhizal habit in the genomes of a hyperdiverse lineage of mushroom-forming fungi.</title>
        <authorList>
            <person name="Looney B."/>
            <person name="Miyauchi S."/>
            <person name="Morin E."/>
            <person name="Drula E."/>
            <person name="Courty P.E."/>
            <person name="Kohler A."/>
            <person name="Kuo A."/>
            <person name="LaButti K."/>
            <person name="Pangilinan J."/>
            <person name="Lipzen A."/>
            <person name="Riley R."/>
            <person name="Andreopoulos W."/>
            <person name="He G."/>
            <person name="Johnson J."/>
            <person name="Nolan M."/>
            <person name="Tritt A."/>
            <person name="Barry K.W."/>
            <person name="Grigoriev I.V."/>
            <person name="Nagy L.G."/>
            <person name="Hibbett D."/>
            <person name="Henrissat B."/>
            <person name="Matheny P.B."/>
            <person name="Labbe J."/>
            <person name="Martin F.M."/>
        </authorList>
    </citation>
    <scope>NUCLEOTIDE SEQUENCE</scope>
    <source>
        <strain evidence="1">HHB10654</strain>
    </source>
</reference>
<name>A0ACB8ST54_9AGAM</name>
<reference evidence="1" key="1">
    <citation type="submission" date="2021-03" db="EMBL/GenBank/DDBJ databases">
        <authorList>
            <consortium name="DOE Joint Genome Institute"/>
            <person name="Ahrendt S."/>
            <person name="Looney B.P."/>
            <person name="Miyauchi S."/>
            <person name="Morin E."/>
            <person name="Drula E."/>
            <person name="Courty P.E."/>
            <person name="Chicoki N."/>
            <person name="Fauchery L."/>
            <person name="Kohler A."/>
            <person name="Kuo A."/>
            <person name="Labutti K."/>
            <person name="Pangilinan J."/>
            <person name="Lipzen A."/>
            <person name="Riley R."/>
            <person name="Andreopoulos W."/>
            <person name="He G."/>
            <person name="Johnson J."/>
            <person name="Barry K.W."/>
            <person name="Grigoriev I.V."/>
            <person name="Nagy L."/>
            <person name="Hibbett D."/>
            <person name="Henrissat B."/>
            <person name="Matheny P.B."/>
            <person name="Labbe J."/>
            <person name="Martin F."/>
        </authorList>
    </citation>
    <scope>NUCLEOTIDE SEQUENCE</scope>
    <source>
        <strain evidence="1">HHB10654</strain>
    </source>
</reference>
<dbReference type="Proteomes" id="UP000814140">
    <property type="component" value="Unassembled WGS sequence"/>
</dbReference>
<organism evidence="1 2">
    <name type="scientific">Artomyces pyxidatus</name>
    <dbReference type="NCBI Taxonomy" id="48021"/>
    <lineage>
        <taxon>Eukaryota</taxon>
        <taxon>Fungi</taxon>
        <taxon>Dikarya</taxon>
        <taxon>Basidiomycota</taxon>
        <taxon>Agaricomycotina</taxon>
        <taxon>Agaricomycetes</taxon>
        <taxon>Russulales</taxon>
        <taxon>Auriscalpiaceae</taxon>
        <taxon>Artomyces</taxon>
    </lineage>
</organism>
<evidence type="ECO:0000313" key="1">
    <source>
        <dbReference type="EMBL" id="KAI0059392.1"/>
    </source>
</evidence>
<keyword evidence="2" id="KW-1185">Reference proteome</keyword>